<reference evidence="5 6" key="1">
    <citation type="journal article" date="2019" name="Emerg. Microbes Infect.">
        <title>Comprehensive subspecies identification of 175 nontuberculous mycobacteria species based on 7547 genomic profiles.</title>
        <authorList>
            <person name="Matsumoto Y."/>
            <person name="Kinjo T."/>
            <person name="Motooka D."/>
            <person name="Nabeya D."/>
            <person name="Jung N."/>
            <person name="Uechi K."/>
            <person name="Horii T."/>
            <person name="Iida T."/>
            <person name="Fujita J."/>
            <person name="Nakamura S."/>
        </authorList>
    </citation>
    <scope>NUCLEOTIDE SEQUENCE [LARGE SCALE GENOMIC DNA]</scope>
    <source>
        <strain evidence="5 6">JCM 30726</strain>
    </source>
</reference>
<feature type="region of interest" description="Disordered" evidence="2">
    <location>
        <begin position="378"/>
        <end position="489"/>
    </location>
</feature>
<dbReference type="EMBL" id="BLLA01000001">
    <property type="protein sequence ID" value="GFG96567.1"/>
    <property type="molecule type" value="Genomic_DNA"/>
</dbReference>
<feature type="compositionally biased region" description="Pro residues" evidence="2">
    <location>
        <begin position="315"/>
        <end position="330"/>
    </location>
</feature>
<feature type="compositionally biased region" description="Low complexity" evidence="2">
    <location>
        <begin position="331"/>
        <end position="340"/>
    </location>
</feature>
<dbReference type="AlphaFoldDB" id="A0A7I9Z799"/>
<evidence type="ECO:0000259" key="3">
    <source>
        <dbReference type="Pfam" id="PF00823"/>
    </source>
</evidence>
<dbReference type="InterPro" id="IPR000030">
    <property type="entry name" value="PPE_dom"/>
</dbReference>
<feature type="domain" description="PPE-PPW subfamily C-terminal" evidence="4">
    <location>
        <begin position="428"/>
        <end position="474"/>
    </location>
</feature>
<proteinExistence type="inferred from homology"/>
<comment type="similarity">
    <text evidence="1">Belongs to the mycobacterial PPE family.</text>
</comment>
<dbReference type="RefSeq" id="WP_163709554.1">
    <property type="nucleotide sequence ID" value="NZ_BLLA01000001.1"/>
</dbReference>
<evidence type="ECO:0000313" key="5">
    <source>
        <dbReference type="EMBL" id="GFG96567.1"/>
    </source>
</evidence>
<gene>
    <name evidence="5" type="ORF">MTIM_24460</name>
</gene>
<dbReference type="GO" id="GO:0052572">
    <property type="term" value="P:response to host immune response"/>
    <property type="evidence" value="ECO:0007669"/>
    <property type="project" value="TreeGrafter"/>
</dbReference>
<evidence type="ECO:0000259" key="4">
    <source>
        <dbReference type="Pfam" id="PF18878"/>
    </source>
</evidence>
<dbReference type="Pfam" id="PF00823">
    <property type="entry name" value="PPE"/>
    <property type="match status" value="1"/>
</dbReference>
<evidence type="ECO:0000256" key="2">
    <source>
        <dbReference type="SAM" id="MobiDB-lite"/>
    </source>
</evidence>
<evidence type="ECO:0000256" key="1">
    <source>
        <dbReference type="ARBA" id="ARBA00010652"/>
    </source>
</evidence>
<dbReference type="InterPro" id="IPR038332">
    <property type="entry name" value="PPE_sf"/>
</dbReference>
<dbReference type="SUPFAM" id="SSF140459">
    <property type="entry name" value="PE/PPE dimer-like"/>
    <property type="match status" value="1"/>
</dbReference>
<feature type="compositionally biased region" description="Low complexity" evidence="2">
    <location>
        <begin position="378"/>
        <end position="390"/>
    </location>
</feature>
<dbReference type="Pfam" id="PF18878">
    <property type="entry name" value="PPE-PPW"/>
    <property type="match status" value="1"/>
</dbReference>
<dbReference type="PANTHER" id="PTHR46766:SF1">
    <property type="entry name" value="GLUTAMINE-RICH PROTEIN 2"/>
    <property type="match status" value="1"/>
</dbReference>
<evidence type="ECO:0000313" key="6">
    <source>
        <dbReference type="Proteomes" id="UP000465301"/>
    </source>
</evidence>
<comment type="caution">
    <text evidence="5">The sequence shown here is derived from an EMBL/GenBank/DDBJ whole genome shotgun (WGS) entry which is preliminary data.</text>
</comment>
<feature type="region of interest" description="Disordered" evidence="2">
    <location>
        <begin position="315"/>
        <end position="340"/>
    </location>
</feature>
<keyword evidence="6" id="KW-1185">Reference proteome</keyword>
<name>A0A7I9Z799_9MYCO</name>
<organism evidence="5 6">
    <name type="scientific">Mycobacterium timonense</name>
    <dbReference type="NCBI Taxonomy" id="701043"/>
    <lineage>
        <taxon>Bacteria</taxon>
        <taxon>Bacillati</taxon>
        <taxon>Actinomycetota</taxon>
        <taxon>Actinomycetes</taxon>
        <taxon>Mycobacteriales</taxon>
        <taxon>Mycobacteriaceae</taxon>
        <taxon>Mycobacterium</taxon>
        <taxon>Mycobacterium avium complex (MAC)</taxon>
    </lineage>
</organism>
<accession>A0A7I9Z799</accession>
<protein>
    <recommendedName>
        <fullName evidence="7">PPE family protein</fullName>
    </recommendedName>
</protein>
<sequence>MTMPIWAAFPPEVNSAALSTGPGPASLLNSETAWLTLSQEYDTAAQELSDLLAEVQAGTWQGPTAERFVAAHVPYLAWLLQNSANATAAALEHDTVIAAYDAAVAAMPTLAEIAANKALNASLIATNFLGVNTIPIAQNEFDYLQMWLRAATAMATYEAISQTAMTWVPPTAPPPAIQLANPPNQDAGGGADQLSWWVDRVEMVAQELHSDLSSGSNPSTAIHSLLTDPLLLKVPHWAGESLYTFIPQVPQLTQLSVGLIVPFLPVAGAAGLAGLAGLAGVAQPAPALPGVAAAPAPSHTGAPVAMAPALNAPAPAPAPAPVPAPTPAPAPASVAAPAAPPATAVPGFSAPYVVGPPGLGAGADLRAAARAERKSVEPAAAAAAAAPAQRDQARRRRRQRPGVIDPGHRYEYLDADPNPDAAGKTPATASDRGAGPLGFAGTARGADSTPVGLTTIAGDQLGDGPRMPLLPSSWGPESEPPDTGRTDAP</sequence>
<dbReference type="PANTHER" id="PTHR46766">
    <property type="entry name" value="GLUTAMINE-RICH PROTEIN 2"/>
    <property type="match status" value="1"/>
</dbReference>
<dbReference type="InterPro" id="IPR043641">
    <property type="entry name" value="PPE-PPW_C"/>
</dbReference>
<evidence type="ECO:0008006" key="7">
    <source>
        <dbReference type="Google" id="ProtNLM"/>
    </source>
</evidence>
<feature type="domain" description="PPE" evidence="3">
    <location>
        <begin position="6"/>
        <end position="167"/>
    </location>
</feature>
<dbReference type="Gene3D" id="1.20.1260.20">
    <property type="entry name" value="PPE superfamily"/>
    <property type="match status" value="1"/>
</dbReference>
<dbReference type="Proteomes" id="UP000465301">
    <property type="component" value="Unassembled WGS sequence"/>
</dbReference>